<dbReference type="AlphaFoldDB" id="A0A0G4F861"/>
<dbReference type="Proteomes" id="UP000041254">
    <property type="component" value="Unassembled WGS sequence"/>
</dbReference>
<evidence type="ECO:0000313" key="3">
    <source>
        <dbReference type="Proteomes" id="UP000041254"/>
    </source>
</evidence>
<dbReference type="EMBL" id="CDMY01000385">
    <property type="protein sequence ID" value="CEM08547.1"/>
    <property type="molecule type" value="Genomic_DNA"/>
</dbReference>
<keyword evidence="3" id="KW-1185">Reference proteome</keyword>
<dbReference type="VEuPathDB" id="CryptoDB:Vbra_14617"/>
<evidence type="ECO:0000313" key="2">
    <source>
        <dbReference type="EMBL" id="CEM08547.1"/>
    </source>
</evidence>
<name>A0A0G4F861_VITBC</name>
<feature type="compositionally biased region" description="Low complexity" evidence="1">
    <location>
        <begin position="137"/>
        <end position="154"/>
    </location>
</feature>
<protein>
    <submittedName>
        <fullName evidence="2">Uncharacterized protein</fullName>
    </submittedName>
</protein>
<accession>A0A0G4F861</accession>
<reference evidence="2 3" key="1">
    <citation type="submission" date="2014-11" db="EMBL/GenBank/DDBJ databases">
        <authorList>
            <person name="Zhu J."/>
            <person name="Qi W."/>
            <person name="Song R."/>
        </authorList>
    </citation>
    <scope>NUCLEOTIDE SEQUENCE [LARGE SCALE GENOMIC DNA]</scope>
</reference>
<proteinExistence type="predicted"/>
<sequence>MALEVSCGDRHHDSCAAQPETADGEHTAACVQSCHGVPAVQTVPSHCPRSSVKFVSDVPHTNTKMPRADLKISVDSDAGVFSDCATTDYCADIDSPAFDEPSTPHMAGYSSLNPTLFRLHSTDLEAIVPSHTHSADSSGSRTPSPPTSHSSRPPFWSRGWDPTPSDDDTPAFLPRLVASDGADGIREFRLGSVEESPLWQRRKEQRLLRRSITQ</sequence>
<feature type="region of interest" description="Disordered" evidence="1">
    <location>
        <begin position="130"/>
        <end position="174"/>
    </location>
</feature>
<organism evidence="2 3">
    <name type="scientific">Vitrella brassicaformis (strain CCMP3155)</name>
    <dbReference type="NCBI Taxonomy" id="1169540"/>
    <lineage>
        <taxon>Eukaryota</taxon>
        <taxon>Sar</taxon>
        <taxon>Alveolata</taxon>
        <taxon>Colpodellida</taxon>
        <taxon>Vitrellaceae</taxon>
        <taxon>Vitrella</taxon>
    </lineage>
</organism>
<dbReference type="InParanoid" id="A0A0G4F861"/>
<evidence type="ECO:0000256" key="1">
    <source>
        <dbReference type="SAM" id="MobiDB-lite"/>
    </source>
</evidence>
<gene>
    <name evidence="2" type="ORF">Vbra_14617</name>
</gene>